<dbReference type="Proteomes" id="UP000061839">
    <property type="component" value="Chromosome"/>
</dbReference>
<dbReference type="PANTHER" id="PTHR33713:SF10">
    <property type="entry name" value="ANTITOXIN YAFN"/>
    <property type="match status" value="1"/>
</dbReference>
<dbReference type="OrthoDB" id="3730588at2"/>
<keyword evidence="4" id="KW-1185">Reference proteome</keyword>
<name>A0A0D4C2D9_9MICC</name>
<dbReference type="Gene3D" id="3.40.1620.10">
    <property type="entry name" value="YefM-like domain"/>
    <property type="match status" value="1"/>
</dbReference>
<dbReference type="InterPro" id="IPR051405">
    <property type="entry name" value="phD/YefM_antitoxin"/>
</dbReference>
<evidence type="ECO:0000313" key="4">
    <source>
        <dbReference type="Proteomes" id="UP000061839"/>
    </source>
</evidence>
<dbReference type="PATRIC" id="fig|1618207.4.peg.3173"/>
<dbReference type="HOGENOM" id="CLU_155837_0_0_11"/>
<dbReference type="SUPFAM" id="SSF143120">
    <property type="entry name" value="YefM-like"/>
    <property type="match status" value="1"/>
</dbReference>
<evidence type="ECO:0000313" key="3">
    <source>
        <dbReference type="EMBL" id="AJT42550.1"/>
    </source>
</evidence>
<gene>
    <name evidence="3" type="ORF">UM93_15590</name>
</gene>
<evidence type="ECO:0000256" key="2">
    <source>
        <dbReference type="RuleBase" id="RU362080"/>
    </source>
</evidence>
<comment type="function">
    <text evidence="2">Antitoxin component of a type II toxin-antitoxin (TA) system.</text>
</comment>
<sequence>MYMSTLSLAEARASFSRLVDSAASTHERFEITRNGNRAAVLLGADDYDSLLETVAILSDADAVAAVRKGIAEFNSDQTFSADEVREELIRSGRIKA</sequence>
<reference evidence="3 4" key="1">
    <citation type="journal article" date="2015" name="Genome Announc.">
        <title>Complete Genome Sequencing of Protease-Producing Novel Arthrobacter sp. Strain IHBB 11108 Using PacBio Single-Molecule Real-Time Sequencing Technology.</title>
        <authorList>
            <person name="Kiran S."/>
            <person name="Swarnkar M.K."/>
            <person name="Pal M."/>
            <person name="Thakur R."/>
            <person name="Tewari R."/>
            <person name="Singh A.K."/>
            <person name="Gulati A."/>
        </authorList>
    </citation>
    <scope>NUCLEOTIDE SEQUENCE [LARGE SCALE GENOMIC DNA]</scope>
    <source>
        <strain evidence="3 4">IHBB 11108</strain>
    </source>
</reference>
<dbReference type="NCBIfam" id="TIGR01552">
    <property type="entry name" value="phd_fam"/>
    <property type="match status" value="1"/>
</dbReference>
<evidence type="ECO:0000256" key="1">
    <source>
        <dbReference type="ARBA" id="ARBA00009981"/>
    </source>
</evidence>
<dbReference type="EMBL" id="CP011005">
    <property type="protein sequence ID" value="AJT42550.1"/>
    <property type="molecule type" value="Genomic_DNA"/>
</dbReference>
<proteinExistence type="inferred from homology"/>
<protein>
    <recommendedName>
        <fullName evidence="2">Antitoxin</fullName>
    </recommendedName>
</protein>
<dbReference type="KEGG" id="ari:UM93_15590"/>
<dbReference type="InterPro" id="IPR006442">
    <property type="entry name" value="Antitoxin_Phd/YefM"/>
</dbReference>
<dbReference type="InterPro" id="IPR036165">
    <property type="entry name" value="YefM-like_sf"/>
</dbReference>
<dbReference type="Pfam" id="PF02604">
    <property type="entry name" value="PhdYeFM_antitox"/>
    <property type="match status" value="1"/>
</dbReference>
<accession>A0A0D4C2D9</accession>
<dbReference type="PANTHER" id="PTHR33713">
    <property type="entry name" value="ANTITOXIN YAFN-RELATED"/>
    <property type="match status" value="1"/>
</dbReference>
<comment type="similarity">
    <text evidence="1 2">Belongs to the phD/YefM antitoxin family.</text>
</comment>
<dbReference type="AlphaFoldDB" id="A0A0D4C2D9"/>
<dbReference type="Gene3D" id="1.10.1220.170">
    <property type="match status" value="1"/>
</dbReference>
<organism evidence="3 4">
    <name type="scientific">Psychromicrobium lacuslunae</name>
    <dbReference type="NCBI Taxonomy" id="1618207"/>
    <lineage>
        <taxon>Bacteria</taxon>
        <taxon>Bacillati</taxon>
        <taxon>Actinomycetota</taxon>
        <taxon>Actinomycetes</taxon>
        <taxon>Micrococcales</taxon>
        <taxon>Micrococcaceae</taxon>
        <taxon>Psychromicrobium</taxon>
    </lineage>
</organism>